<evidence type="ECO:0000313" key="4">
    <source>
        <dbReference type="Proteomes" id="UP000467700"/>
    </source>
</evidence>
<feature type="compositionally biased region" description="Polar residues" evidence="1">
    <location>
        <begin position="117"/>
        <end position="149"/>
    </location>
</feature>
<evidence type="ECO:0000256" key="1">
    <source>
        <dbReference type="SAM" id="MobiDB-lite"/>
    </source>
</evidence>
<reference evidence="3 4" key="1">
    <citation type="submission" date="2020-01" db="EMBL/GenBank/DDBJ databases">
        <authorList>
            <person name="Gupta K D."/>
        </authorList>
    </citation>
    <scope>NUCLEOTIDE SEQUENCE [LARGE SCALE GENOMIC DNA]</scope>
</reference>
<accession>A0A8S0VXZ8</accession>
<evidence type="ECO:0000256" key="2">
    <source>
        <dbReference type="SAM" id="Phobius"/>
    </source>
</evidence>
<organism evidence="3 4">
    <name type="scientific">Cyclocybe aegerita</name>
    <name type="common">Black poplar mushroom</name>
    <name type="synonym">Agrocybe aegerita</name>
    <dbReference type="NCBI Taxonomy" id="1973307"/>
    <lineage>
        <taxon>Eukaryota</taxon>
        <taxon>Fungi</taxon>
        <taxon>Dikarya</taxon>
        <taxon>Basidiomycota</taxon>
        <taxon>Agaricomycotina</taxon>
        <taxon>Agaricomycetes</taxon>
        <taxon>Agaricomycetidae</taxon>
        <taxon>Agaricales</taxon>
        <taxon>Agaricineae</taxon>
        <taxon>Bolbitiaceae</taxon>
        <taxon>Cyclocybe</taxon>
    </lineage>
</organism>
<dbReference type="EMBL" id="CACVBS010000034">
    <property type="protein sequence ID" value="CAA7261661.1"/>
    <property type="molecule type" value="Genomic_DNA"/>
</dbReference>
<protein>
    <submittedName>
        <fullName evidence="3">Uncharacterized protein</fullName>
    </submittedName>
</protein>
<feature type="region of interest" description="Disordered" evidence="1">
    <location>
        <begin position="56"/>
        <end position="181"/>
    </location>
</feature>
<name>A0A8S0VXZ8_CYCAE</name>
<keyword evidence="4" id="KW-1185">Reference proteome</keyword>
<keyword evidence="2" id="KW-0472">Membrane</keyword>
<dbReference type="AlphaFoldDB" id="A0A8S0VXZ8"/>
<gene>
    <name evidence="3" type="ORF">AAE3_LOCUS3946</name>
</gene>
<feature type="transmembrane region" description="Helical" evidence="2">
    <location>
        <begin position="6"/>
        <end position="29"/>
    </location>
</feature>
<comment type="caution">
    <text evidence="3">The sequence shown here is derived from an EMBL/GenBank/DDBJ whole genome shotgun (WGS) entry which is preliminary data.</text>
</comment>
<proteinExistence type="predicted"/>
<keyword evidence="2" id="KW-0812">Transmembrane</keyword>
<keyword evidence="2" id="KW-1133">Transmembrane helix</keyword>
<sequence>MNLSVGVLISLLAGVLFVNYLIIIAWYLAQRSRAKGREGAAEEGVKKTRSVLKRKQRQILNNEIDNSPLGEFDRYSTPPQRTSSRREQFLSVGPPPFSPPPLPPPKTYTPPGPSPLRNGSSAPAGISRQNSRGSNNDSASVYSTASATPNRHDQLLSSQSSNASSAASRRSAAVLPREMDTPRNVTRDIGLFHSQLPKGRTVARGDSFLLWDNSPPRLISDQPWPLREEGPEDVVIDPGQFTSPPITPMAQAMFPSRPRRNRTLALPPIFSDPPAVPLPPVPTRI</sequence>
<feature type="compositionally biased region" description="Pro residues" evidence="1">
    <location>
        <begin position="93"/>
        <end position="114"/>
    </location>
</feature>
<feature type="compositionally biased region" description="Low complexity" evidence="1">
    <location>
        <begin position="157"/>
        <end position="173"/>
    </location>
</feature>
<dbReference type="OrthoDB" id="10335871at2759"/>
<dbReference type="Proteomes" id="UP000467700">
    <property type="component" value="Unassembled WGS sequence"/>
</dbReference>
<evidence type="ECO:0000313" key="3">
    <source>
        <dbReference type="EMBL" id="CAA7261661.1"/>
    </source>
</evidence>